<name>A0AAX6FM92_IRIPA</name>
<dbReference type="Proteomes" id="UP001140949">
    <property type="component" value="Unassembled WGS sequence"/>
</dbReference>
<organism evidence="2 3">
    <name type="scientific">Iris pallida</name>
    <name type="common">Sweet iris</name>
    <dbReference type="NCBI Taxonomy" id="29817"/>
    <lineage>
        <taxon>Eukaryota</taxon>
        <taxon>Viridiplantae</taxon>
        <taxon>Streptophyta</taxon>
        <taxon>Embryophyta</taxon>
        <taxon>Tracheophyta</taxon>
        <taxon>Spermatophyta</taxon>
        <taxon>Magnoliopsida</taxon>
        <taxon>Liliopsida</taxon>
        <taxon>Asparagales</taxon>
        <taxon>Iridaceae</taxon>
        <taxon>Iridoideae</taxon>
        <taxon>Irideae</taxon>
        <taxon>Iris</taxon>
    </lineage>
</organism>
<keyword evidence="3" id="KW-1185">Reference proteome</keyword>
<evidence type="ECO:0000256" key="1">
    <source>
        <dbReference type="SAM" id="Phobius"/>
    </source>
</evidence>
<evidence type="ECO:0000313" key="3">
    <source>
        <dbReference type="Proteomes" id="UP001140949"/>
    </source>
</evidence>
<accession>A0AAX6FM92</accession>
<keyword evidence="1" id="KW-0472">Membrane</keyword>
<feature type="transmembrane region" description="Helical" evidence="1">
    <location>
        <begin position="25"/>
        <end position="43"/>
    </location>
</feature>
<comment type="caution">
    <text evidence="2">The sequence shown here is derived from an EMBL/GenBank/DDBJ whole genome shotgun (WGS) entry which is preliminary data.</text>
</comment>
<dbReference type="AlphaFoldDB" id="A0AAX6FM92"/>
<sequence>MQKVVSCRFGCAFDSNSSGNSSSDLVTSVVRFVWVIILVLWYFMRRAFMSTLVMLDRVYVRILFVIDVDSCLLLGAYLRSSYGAVSVLGCVGCSSWPENVPVRVVEVCPR</sequence>
<keyword evidence="1" id="KW-0812">Transmembrane</keyword>
<reference evidence="2" key="2">
    <citation type="submission" date="2023-04" db="EMBL/GenBank/DDBJ databases">
        <authorList>
            <person name="Bruccoleri R.E."/>
            <person name="Oakeley E.J."/>
            <person name="Faust A.-M."/>
            <person name="Dessus-Babus S."/>
            <person name="Altorfer M."/>
            <person name="Burckhardt D."/>
            <person name="Oertli M."/>
            <person name="Naumann U."/>
            <person name="Petersen F."/>
            <person name="Wong J."/>
        </authorList>
    </citation>
    <scope>NUCLEOTIDE SEQUENCE</scope>
    <source>
        <strain evidence="2">GSM-AAB239-AS_SAM_17_03QT</strain>
        <tissue evidence="2">Leaf</tissue>
    </source>
</reference>
<gene>
    <name evidence="2" type="ORF">M6B38_410260</name>
</gene>
<dbReference type="EMBL" id="JANAVB010027800">
    <property type="protein sequence ID" value="KAJ6817516.1"/>
    <property type="molecule type" value="Genomic_DNA"/>
</dbReference>
<proteinExistence type="predicted"/>
<protein>
    <submittedName>
        <fullName evidence="2">Serine/arginine repetitive matrix protein 1 isoform X1</fullName>
    </submittedName>
</protein>
<reference evidence="2" key="1">
    <citation type="journal article" date="2023" name="GigaByte">
        <title>Genome assembly of the bearded iris, Iris pallida Lam.</title>
        <authorList>
            <person name="Bruccoleri R.E."/>
            <person name="Oakeley E.J."/>
            <person name="Faust A.M.E."/>
            <person name="Altorfer M."/>
            <person name="Dessus-Babus S."/>
            <person name="Burckhardt D."/>
            <person name="Oertli M."/>
            <person name="Naumann U."/>
            <person name="Petersen F."/>
            <person name="Wong J."/>
        </authorList>
    </citation>
    <scope>NUCLEOTIDE SEQUENCE</scope>
    <source>
        <strain evidence="2">GSM-AAB239-AS_SAM_17_03QT</strain>
    </source>
</reference>
<keyword evidence="1" id="KW-1133">Transmembrane helix</keyword>
<evidence type="ECO:0000313" key="2">
    <source>
        <dbReference type="EMBL" id="KAJ6817516.1"/>
    </source>
</evidence>